<dbReference type="Pfam" id="PF11022">
    <property type="entry name" value="ATP19"/>
    <property type="match status" value="1"/>
</dbReference>
<dbReference type="Proteomes" id="UP000800093">
    <property type="component" value="Unassembled WGS sequence"/>
</dbReference>
<dbReference type="InterPro" id="IPR021278">
    <property type="entry name" value="ATP19"/>
</dbReference>
<organism evidence="4 5">
    <name type="scientific">Lojkania enalia</name>
    <dbReference type="NCBI Taxonomy" id="147567"/>
    <lineage>
        <taxon>Eukaryota</taxon>
        <taxon>Fungi</taxon>
        <taxon>Dikarya</taxon>
        <taxon>Ascomycota</taxon>
        <taxon>Pezizomycotina</taxon>
        <taxon>Dothideomycetes</taxon>
        <taxon>Pleosporomycetidae</taxon>
        <taxon>Pleosporales</taxon>
        <taxon>Pleosporales incertae sedis</taxon>
        <taxon>Lojkania</taxon>
    </lineage>
</organism>
<keyword evidence="5" id="KW-1185">Reference proteome</keyword>
<comment type="subcellular location">
    <subcellularLocation>
        <location evidence="1">Mitochondrion membrane</location>
    </subcellularLocation>
</comment>
<sequence>MATLGITFGGAWLAMSGGKKPEERGPAINAKSKEEESFVKDFIKKAEGEKK</sequence>
<dbReference type="EMBL" id="ML986643">
    <property type="protein sequence ID" value="KAF2262217.1"/>
    <property type="molecule type" value="Genomic_DNA"/>
</dbReference>
<dbReference type="AlphaFoldDB" id="A0A9P4K6K7"/>
<evidence type="ECO:0000256" key="3">
    <source>
        <dbReference type="ARBA" id="ARBA00023136"/>
    </source>
</evidence>
<keyword evidence="2" id="KW-0496">Mitochondrion</keyword>
<keyword evidence="3" id="KW-0472">Membrane</keyword>
<evidence type="ECO:0000313" key="4">
    <source>
        <dbReference type="EMBL" id="KAF2262217.1"/>
    </source>
</evidence>
<comment type="caution">
    <text evidence="4">The sequence shown here is derived from an EMBL/GenBank/DDBJ whole genome shotgun (WGS) entry which is preliminary data.</text>
</comment>
<evidence type="ECO:0000313" key="5">
    <source>
        <dbReference type="Proteomes" id="UP000800093"/>
    </source>
</evidence>
<dbReference type="PANTHER" id="PTHR28074:SF1">
    <property type="entry name" value="ATP SYNTHASE SUBUNIT K, MITOCHONDRIAL"/>
    <property type="match status" value="1"/>
</dbReference>
<proteinExistence type="predicted"/>
<dbReference type="OrthoDB" id="2094445at2759"/>
<evidence type="ECO:0000256" key="2">
    <source>
        <dbReference type="ARBA" id="ARBA00023128"/>
    </source>
</evidence>
<name>A0A9P4K6K7_9PLEO</name>
<protein>
    <submittedName>
        <fullName evidence="4">Uncharacterized protein</fullName>
    </submittedName>
</protein>
<reference evidence="5" key="1">
    <citation type="journal article" date="2020" name="Stud. Mycol.">
        <title>101 Dothideomycetes genomes: A test case for predicting lifestyles and emergence of pathogens.</title>
        <authorList>
            <person name="Haridas S."/>
            <person name="Albert R."/>
            <person name="Binder M."/>
            <person name="Bloem J."/>
            <person name="LaButti K."/>
            <person name="Salamov A."/>
            <person name="Andreopoulos B."/>
            <person name="Baker S."/>
            <person name="Barry K."/>
            <person name="Bills G."/>
            <person name="Bluhm B."/>
            <person name="Cannon C."/>
            <person name="Castanera R."/>
            <person name="Culley D."/>
            <person name="Daum C."/>
            <person name="Ezra D."/>
            <person name="Gonzalez J."/>
            <person name="Henrissat B."/>
            <person name="Kuo A."/>
            <person name="Liang C."/>
            <person name="Lipzen A."/>
            <person name="Lutzoni F."/>
            <person name="Magnuson J."/>
            <person name="Mondo S."/>
            <person name="Nolan M."/>
            <person name="Ohm R."/>
            <person name="Pangilinan J."/>
            <person name="Park H.-J."/>
            <person name="Ramirez L."/>
            <person name="Alfaro M."/>
            <person name="Sun H."/>
            <person name="Tritt A."/>
            <person name="Yoshinaga Y."/>
            <person name="Zwiers L.-H."/>
            <person name="Turgeon B."/>
            <person name="Goodwin S."/>
            <person name="Spatafora J."/>
            <person name="Crous P."/>
            <person name="Grigoriev I."/>
        </authorList>
    </citation>
    <scope>NUCLEOTIDE SEQUENCE [LARGE SCALE GENOMIC DNA]</scope>
    <source>
        <strain evidence="5">CBS 304.66</strain>
    </source>
</reference>
<dbReference type="GO" id="GO:0015986">
    <property type="term" value="P:proton motive force-driven ATP synthesis"/>
    <property type="evidence" value="ECO:0007669"/>
    <property type="project" value="TreeGrafter"/>
</dbReference>
<dbReference type="GO" id="GO:0031966">
    <property type="term" value="C:mitochondrial membrane"/>
    <property type="evidence" value="ECO:0007669"/>
    <property type="project" value="UniProtKB-SubCell"/>
</dbReference>
<gene>
    <name evidence="4" type="ORF">CC78DRAFT_534985</name>
</gene>
<evidence type="ECO:0000256" key="1">
    <source>
        <dbReference type="ARBA" id="ARBA00004325"/>
    </source>
</evidence>
<dbReference type="PANTHER" id="PTHR28074">
    <property type="entry name" value="ATP SYNTHASE SUBUNIT K, MITOCHONDRIAL"/>
    <property type="match status" value="1"/>
</dbReference>
<accession>A0A9P4K6K7</accession>